<dbReference type="AlphaFoldDB" id="A0A151GDH3"/>
<comment type="caution">
    <text evidence="1">The sequence shown here is derived from an EMBL/GenBank/DDBJ whole genome shotgun (WGS) entry which is preliminary data.</text>
</comment>
<protein>
    <submittedName>
        <fullName evidence="1">Uncharacterized protein</fullName>
    </submittedName>
</protein>
<name>A0A151GDH3_DRECN</name>
<dbReference type="InParanoid" id="A0A151GDH3"/>
<dbReference type="InterPro" id="IPR022085">
    <property type="entry name" value="OpdG"/>
</dbReference>
<sequence>MSSAIDVSSVCGEAAKGHERDIVAVFVRLVTAECSAEEAAADIDKLYPVGSTDAAEEFLWSFWTLLVATVKKVPATSDPDRMQPMVSMIAHLRSLRDDEVEMWGQKTRVWSELPMLGPCMRDAWNMRPMFTGTEAETESIAEWISLNSFAARVFGAKLQSWDNFAIWEMRSGLEEPPRETTSAKDASLATACEWIAHAGEALHEQGRQGRTLDAMEQRALKPGTLFRSDRSGLGDERWRFWRERIGLFGAGAGSGELKERARKMVEKMERLDSS</sequence>
<dbReference type="PANTHER" id="PTHR38797:SF4">
    <property type="entry name" value="NUCLEAR PORE COMPLEX PROTEIN NUP85"/>
    <property type="match status" value="1"/>
</dbReference>
<organism evidence="1 2">
    <name type="scientific">Drechmeria coniospora</name>
    <name type="common">Nematophagous fungus</name>
    <name type="synonym">Meria coniospora</name>
    <dbReference type="NCBI Taxonomy" id="98403"/>
    <lineage>
        <taxon>Eukaryota</taxon>
        <taxon>Fungi</taxon>
        <taxon>Dikarya</taxon>
        <taxon>Ascomycota</taxon>
        <taxon>Pezizomycotina</taxon>
        <taxon>Sordariomycetes</taxon>
        <taxon>Hypocreomycetidae</taxon>
        <taxon>Hypocreales</taxon>
        <taxon>Ophiocordycipitaceae</taxon>
        <taxon>Drechmeria</taxon>
    </lineage>
</organism>
<reference evidence="1 2" key="1">
    <citation type="journal article" date="2016" name="Sci. Rep.">
        <title>Insights into Adaptations to a Near-Obligate Nematode Endoparasitic Lifestyle from the Finished Genome of Drechmeria coniospora.</title>
        <authorList>
            <person name="Zhang L."/>
            <person name="Zhou Z."/>
            <person name="Guo Q."/>
            <person name="Fokkens L."/>
            <person name="Miskei M."/>
            <person name="Pocsi I."/>
            <person name="Zhang W."/>
            <person name="Chen M."/>
            <person name="Wang L."/>
            <person name="Sun Y."/>
            <person name="Donzelli B.G."/>
            <person name="Gibson D.M."/>
            <person name="Nelson D.R."/>
            <person name="Luo J.G."/>
            <person name="Rep M."/>
            <person name="Liu H."/>
            <person name="Yang S."/>
            <person name="Wang J."/>
            <person name="Krasnoff S.B."/>
            <person name="Xu Y."/>
            <person name="Molnar I."/>
            <person name="Lin M."/>
        </authorList>
    </citation>
    <scope>NUCLEOTIDE SEQUENCE [LARGE SCALE GENOMIC DNA]</scope>
    <source>
        <strain evidence="1 2">ARSEF 6962</strain>
    </source>
</reference>
<dbReference type="STRING" id="98403.A0A151GDH3"/>
<keyword evidence="2" id="KW-1185">Reference proteome</keyword>
<dbReference type="RefSeq" id="XP_040654501.1">
    <property type="nucleotide sequence ID" value="XM_040804397.1"/>
</dbReference>
<proteinExistence type="predicted"/>
<dbReference type="OrthoDB" id="3350591at2759"/>
<dbReference type="PANTHER" id="PTHR38797">
    <property type="entry name" value="NUCLEAR PORE COMPLEX PROTEIN NUP85-RELATED"/>
    <property type="match status" value="1"/>
</dbReference>
<evidence type="ECO:0000313" key="2">
    <source>
        <dbReference type="Proteomes" id="UP000076580"/>
    </source>
</evidence>
<dbReference type="EMBL" id="LAYC01000003">
    <property type="protein sequence ID" value="KYK55149.1"/>
    <property type="molecule type" value="Genomic_DNA"/>
</dbReference>
<evidence type="ECO:0000313" key="1">
    <source>
        <dbReference type="EMBL" id="KYK55149.1"/>
    </source>
</evidence>
<dbReference type="InterPro" id="IPR053204">
    <property type="entry name" value="Oxopyrrolidines_Biosynth-assoc"/>
</dbReference>
<dbReference type="GeneID" id="63719754"/>
<dbReference type="Proteomes" id="UP000076580">
    <property type="component" value="Chromosome 03"/>
</dbReference>
<dbReference type="Pfam" id="PF12311">
    <property type="entry name" value="DUF3632"/>
    <property type="match status" value="1"/>
</dbReference>
<gene>
    <name evidence="1" type="ORF">DCS_07111</name>
</gene>
<accession>A0A151GDH3</accession>